<feature type="transmembrane region" description="Helical" evidence="2">
    <location>
        <begin position="6"/>
        <end position="30"/>
    </location>
</feature>
<keyword evidence="2" id="KW-0472">Membrane</keyword>
<proteinExistence type="predicted"/>
<feature type="domain" description="3-deoxy-D-manno-octulosonic-acid transferase N-terminal" evidence="3">
    <location>
        <begin position="38"/>
        <end position="221"/>
    </location>
</feature>
<dbReference type="InterPro" id="IPR007507">
    <property type="entry name" value="Glycos_transf_N"/>
</dbReference>
<dbReference type="EC" id="2.4.99.12" evidence="4"/>
<keyword evidence="2" id="KW-0812">Transmembrane</keyword>
<evidence type="ECO:0000256" key="2">
    <source>
        <dbReference type="SAM" id="Phobius"/>
    </source>
</evidence>
<evidence type="ECO:0000259" key="3">
    <source>
        <dbReference type="Pfam" id="PF04413"/>
    </source>
</evidence>
<keyword evidence="2" id="KW-1133">Transmembrane helix</keyword>
<dbReference type="EMBL" id="UOGF01000077">
    <property type="protein sequence ID" value="VAX31625.1"/>
    <property type="molecule type" value="Genomic_DNA"/>
</dbReference>
<sequence>MKKWTLYSIYNLLGLMLFPFFMLFLVGACLRKPIYRKNITQRFGCYPSDFFLKLRNKKVIWVHASSVGEVMMSRLFVQNLRKQYPNAGIMISTMTPTGQAAAREYLAAYSDLFIYFPFDLNWIVPAVVQKISPTLFIFMETEIWPNCLKTLAAKKIPTVMVNGRISNNSFPRYQKLKPFLVHALSDVALFLMQSAEDVQRIIALGAPPAQVQECGNMKYDQAASSAASTNKMPTKATLALSEDRPLMIAGSTRPGEEEPILEAYQNLRLSLPTLALLIAPRHLNRLEMLEKQLRDHGLVSIRKSQLSAPNRDAPLEHRPVILLDTLGELNRLYALGDYIFIGGSLADFGGHNPLEPAAHKKPVFFGPHMENFRDIALALIASGGGISVTDGKQLGQAMVALAQNPEDYKKCAEAAYGIVLKHQGAVRRHLDRITNLMAKR</sequence>
<protein>
    <submittedName>
        <fullName evidence="4">3-deoxy-D-manno-octulosonic acid transferase</fullName>
        <ecNumber evidence="4">2.4.99.12</ecNumber>
    </submittedName>
</protein>
<dbReference type="Pfam" id="PF04413">
    <property type="entry name" value="Glycos_transf_N"/>
    <property type="match status" value="1"/>
</dbReference>
<dbReference type="AlphaFoldDB" id="A0A3B1DIV2"/>
<dbReference type="InterPro" id="IPR039901">
    <property type="entry name" value="Kdotransferase"/>
</dbReference>
<dbReference type="Gene3D" id="3.40.50.2000">
    <property type="entry name" value="Glycogen Phosphorylase B"/>
    <property type="match status" value="1"/>
</dbReference>
<dbReference type="InterPro" id="IPR038107">
    <property type="entry name" value="Glycos_transf_N_sf"/>
</dbReference>
<dbReference type="GO" id="GO:0043842">
    <property type="term" value="F:Kdo transferase activity"/>
    <property type="evidence" value="ECO:0007669"/>
    <property type="project" value="UniProtKB-EC"/>
</dbReference>
<evidence type="ECO:0000313" key="4">
    <source>
        <dbReference type="EMBL" id="VAX31625.1"/>
    </source>
</evidence>
<accession>A0A3B1DIV2</accession>
<keyword evidence="1 4" id="KW-0808">Transferase</keyword>
<dbReference type="PANTHER" id="PTHR42755">
    <property type="entry name" value="3-DEOXY-MANNO-OCTULOSONATE CYTIDYLYLTRANSFERASE"/>
    <property type="match status" value="1"/>
</dbReference>
<dbReference type="SUPFAM" id="SSF53756">
    <property type="entry name" value="UDP-Glycosyltransferase/glycogen phosphorylase"/>
    <property type="match status" value="1"/>
</dbReference>
<evidence type="ECO:0000256" key="1">
    <source>
        <dbReference type="ARBA" id="ARBA00022679"/>
    </source>
</evidence>
<gene>
    <name evidence="4" type="ORF">MNBD_NITROSPIRAE01-1972</name>
</gene>
<dbReference type="Gene3D" id="3.40.50.11720">
    <property type="entry name" value="3-Deoxy-D-manno-octulosonic-acid transferase, N-terminal domain"/>
    <property type="match status" value="1"/>
</dbReference>
<dbReference type="GO" id="GO:0009245">
    <property type="term" value="P:lipid A biosynthetic process"/>
    <property type="evidence" value="ECO:0007669"/>
    <property type="project" value="TreeGrafter"/>
</dbReference>
<name>A0A3B1DIV2_9ZZZZ</name>
<dbReference type="GO" id="GO:0005886">
    <property type="term" value="C:plasma membrane"/>
    <property type="evidence" value="ECO:0007669"/>
    <property type="project" value="TreeGrafter"/>
</dbReference>
<dbReference type="PROSITE" id="PS51257">
    <property type="entry name" value="PROKAR_LIPOPROTEIN"/>
    <property type="match status" value="1"/>
</dbReference>
<keyword evidence="4" id="KW-0328">Glycosyltransferase</keyword>
<reference evidence="4" key="1">
    <citation type="submission" date="2018-06" db="EMBL/GenBank/DDBJ databases">
        <authorList>
            <person name="Zhirakovskaya E."/>
        </authorList>
    </citation>
    <scope>NUCLEOTIDE SEQUENCE</scope>
</reference>
<dbReference type="PANTHER" id="PTHR42755:SF1">
    <property type="entry name" value="3-DEOXY-D-MANNO-OCTULOSONIC ACID TRANSFERASE, MITOCHONDRIAL-RELATED"/>
    <property type="match status" value="1"/>
</dbReference>
<organism evidence="4">
    <name type="scientific">hydrothermal vent metagenome</name>
    <dbReference type="NCBI Taxonomy" id="652676"/>
    <lineage>
        <taxon>unclassified sequences</taxon>
        <taxon>metagenomes</taxon>
        <taxon>ecological metagenomes</taxon>
    </lineage>
</organism>